<reference evidence="1 2" key="1">
    <citation type="submission" date="2016-03" db="EMBL/GenBank/DDBJ databases">
        <title>Comparative genomics of the ectomycorrhizal sister species Rhizopogon vinicolor and Rhizopogon vesiculosus (Basidiomycota: Boletales) reveals a divergence of the mating type B locus.</title>
        <authorList>
            <person name="Mujic A.B."/>
            <person name="Kuo A."/>
            <person name="Tritt A."/>
            <person name="Lipzen A."/>
            <person name="Chen C."/>
            <person name="Johnson J."/>
            <person name="Sharma A."/>
            <person name="Barry K."/>
            <person name="Grigoriev I.V."/>
            <person name="Spatafora J.W."/>
        </authorList>
    </citation>
    <scope>NUCLEOTIDE SEQUENCE [LARGE SCALE GENOMIC DNA]</scope>
    <source>
        <strain evidence="1 2">AM-OR11-056</strain>
    </source>
</reference>
<dbReference type="STRING" id="180088.A0A1J8Q2P6"/>
<dbReference type="OrthoDB" id="433738at2759"/>
<accession>A0A1J8Q2P6</accession>
<keyword evidence="2" id="KW-1185">Reference proteome</keyword>
<comment type="caution">
    <text evidence="1">The sequence shown here is derived from an EMBL/GenBank/DDBJ whole genome shotgun (WGS) entry which is preliminary data.</text>
</comment>
<dbReference type="EMBL" id="LVVM01006639">
    <property type="protein sequence ID" value="OJA07512.1"/>
    <property type="molecule type" value="Genomic_DNA"/>
</dbReference>
<dbReference type="Proteomes" id="UP000183567">
    <property type="component" value="Unassembled WGS sequence"/>
</dbReference>
<evidence type="ECO:0000313" key="2">
    <source>
        <dbReference type="Proteomes" id="UP000183567"/>
    </source>
</evidence>
<evidence type="ECO:0000313" key="1">
    <source>
        <dbReference type="EMBL" id="OJA07512.1"/>
    </source>
</evidence>
<organism evidence="1 2">
    <name type="scientific">Rhizopogon vesiculosus</name>
    <dbReference type="NCBI Taxonomy" id="180088"/>
    <lineage>
        <taxon>Eukaryota</taxon>
        <taxon>Fungi</taxon>
        <taxon>Dikarya</taxon>
        <taxon>Basidiomycota</taxon>
        <taxon>Agaricomycotina</taxon>
        <taxon>Agaricomycetes</taxon>
        <taxon>Agaricomycetidae</taxon>
        <taxon>Boletales</taxon>
        <taxon>Suillineae</taxon>
        <taxon>Rhizopogonaceae</taxon>
        <taxon>Rhizopogon</taxon>
    </lineage>
</organism>
<name>A0A1J8Q2P6_9AGAM</name>
<proteinExistence type="predicted"/>
<protein>
    <submittedName>
        <fullName evidence="1">Uncharacterized protein</fullName>
    </submittedName>
</protein>
<gene>
    <name evidence="1" type="ORF">AZE42_10576</name>
</gene>
<sequence length="123" mass="13350">MSAQVSPLALIIPRPQIPSAIPRLYTSSFLSPAPRTPSCSPVASHIVISLPAPNRNNTDSWNDSNYDFDDPNVQWKEDDVRLLGRTLDAPPAHLITPFNSSVPSPNLLDKISRGITPVKGPNS</sequence>
<dbReference type="AlphaFoldDB" id="A0A1J8Q2P6"/>